<dbReference type="Proteomes" id="UP000325295">
    <property type="component" value="Chromosome"/>
</dbReference>
<dbReference type="PANTHER" id="PTHR47307:SF1">
    <property type="entry name" value="GLUTATHIONE-REGULATED POTASSIUM-EFFLUX SYSTEM ANCILLARY PROTEIN KEFG"/>
    <property type="match status" value="1"/>
</dbReference>
<dbReference type="OrthoDB" id="9798454at2"/>
<dbReference type="Pfam" id="PF02525">
    <property type="entry name" value="Flavodoxin_2"/>
    <property type="match status" value="1"/>
</dbReference>
<keyword evidence="4" id="KW-1185">Reference proteome</keyword>
<keyword evidence="1" id="KW-0560">Oxidoreductase</keyword>
<dbReference type="Gene3D" id="3.40.50.360">
    <property type="match status" value="1"/>
</dbReference>
<reference evidence="3 4" key="1">
    <citation type="submission" date="2019-09" db="EMBL/GenBank/DDBJ databases">
        <title>Complete Genome Sequence of Lactobacillus nenjiangensis SH-Y15, isolated from sauerkraut.</title>
        <authorList>
            <person name="Yang H."/>
        </authorList>
    </citation>
    <scope>NUCLEOTIDE SEQUENCE [LARGE SCALE GENOMIC DNA]</scope>
    <source>
        <strain evidence="3 4">SH-Y15</strain>
    </source>
</reference>
<dbReference type="KEGG" id="lnn:F0161_00975"/>
<organism evidence="3 4">
    <name type="scientific">Paucilactobacillus nenjiangensis</name>
    <dbReference type="NCBI Taxonomy" id="1296540"/>
    <lineage>
        <taxon>Bacteria</taxon>
        <taxon>Bacillati</taxon>
        <taxon>Bacillota</taxon>
        <taxon>Bacilli</taxon>
        <taxon>Lactobacillales</taxon>
        <taxon>Lactobacillaceae</taxon>
        <taxon>Paucilactobacillus</taxon>
    </lineage>
</organism>
<dbReference type="GO" id="GO:0010181">
    <property type="term" value="F:FMN binding"/>
    <property type="evidence" value="ECO:0007669"/>
    <property type="project" value="TreeGrafter"/>
</dbReference>
<evidence type="ECO:0000259" key="2">
    <source>
        <dbReference type="Pfam" id="PF02525"/>
    </source>
</evidence>
<dbReference type="RefSeq" id="WP_150203226.1">
    <property type="nucleotide sequence ID" value="NZ_CAUQTN010000044.1"/>
</dbReference>
<dbReference type="InterPro" id="IPR046980">
    <property type="entry name" value="KefG/KefF"/>
</dbReference>
<evidence type="ECO:0000313" key="4">
    <source>
        <dbReference type="Proteomes" id="UP000325295"/>
    </source>
</evidence>
<gene>
    <name evidence="3" type="ORF">F0161_00975</name>
</gene>
<dbReference type="InterPro" id="IPR003680">
    <property type="entry name" value="Flavodoxin_fold"/>
</dbReference>
<dbReference type="PANTHER" id="PTHR47307">
    <property type="entry name" value="GLUTATHIONE-REGULATED POTASSIUM-EFFLUX SYSTEM ANCILLARY PROTEIN KEFG"/>
    <property type="match status" value="1"/>
</dbReference>
<proteinExistence type="predicted"/>
<dbReference type="InterPro" id="IPR029039">
    <property type="entry name" value="Flavoprotein-like_sf"/>
</dbReference>
<dbReference type="AlphaFoldDB" id="A0A5P1X297"/>
<dbReference type="SUPFAM" id="SSF52218">
    <property type="entry name" value="Flavoproteins"/>
    <property type="match status" value="1"/>
</dbReference>
<evidence type="ECO:0000313" key="3">
    <source>
        <dbReference type="EMBL" id="QER66581.1"/>
    </source>
</evidence>
<feature type="domain" description="Flavodoxin-like fold" evidence="2">
    <location>
        <begin position="1"/>
        <end position="155"/>
    </location>
</feature>
<dbReference type="GO" id="GO:0009055">
    <property type="term" value="F:electron transfer activity"/>
    <property type="evidence" value="ECO:0007669"/>
    <property type="project" value="TreeGrafter"/>
</dbReference>
<dbReference type="GO" id="GO:0003955">
    <property type="term" value="F:NAD(P)H dehydrogenase (quinone) activity"/>
    <property type="evidence" value="ECO:0007669"/>
    <property type="project" value="TreeGrafter"/>
</dbReference>
<accession>A0A5P1X297</accession>
<dbReference type="EMBL" id="CP043939">
    <property type="protein sequence ID" value="QER66581.1"/>
    <property type="molecule type" value="Genomic_DNA"/>
</dbReference>
<sequence>MKTLIIVAHPQIENSTTQQFFKEGLAGFIDFTWHPIANEYQIDEEQELLQQADRIIFQFPLYWYSAPALLKQWIDDVFSVNQLDLTNKELGLVVSTGSPAKDFQAGGLEQFTMSEVLRPFEMLANKMKLHYLTPITVFQFAYLNKLEQQHLLIQYQQYVTLTNFDSFDSKIAWFNEILKQKSTDNSELEQIITVLEDNEDARHDLLMDVNQFKQDED</sequence>
<evidence type="ECO:0000256" key="1">
    <source>
        <dbReference type="ARBA" id="ARBA00023002"/>
    </source>
</evidence>
<protein>
    <submittedName>
        <fullName evidence="3">NAD(P)H-dependent oxidoreductase</fullName>
    </submittedName>
</protein>
<name>A0A5P1X297_9LACO</name>